<dbReference type="AlphaFoldDB" id="F0XHT6"/>
<dbReference type="RefSeq" id="XP_014172717.1">
    <property type="nucleotide sequence ID" value="XM_014317242.1"/>
</dbReference>
<dbReference type="PANTHER" id="PTHR37534:SF2">
    <property type="entry name" value="N-ACETYLTRANSFERASE DOMAIN-CONTAINING PROTEIN"/>
    <property type="match status" value="1"/>
</dbReference>
<sequence>MTSPELNSRPEPDNTASFGWRPKNARVQSLFGPFTRTQQWVKTPATLQFVDGATADDDFPDDDGFPDASSWQPIRSDRPPNGPHAQASALQSAQNNVSQVPVWSTLSPDSTGSTRTDQSTQAAAYDAPDNPLRLGFAPALNQVAQLRSQSPSDRFIVHDEMGPGSTFDLHEAINAVQSVQSRIYLEKSAFPLQDKQEALLLRHFVQNQAGWATTQLDICDPARHFATTVPLRAGTCTVLLNATLALAAKHLAHISDFDRYASDRYHRECLSVLIPLMSHEVTAADENLFAATIILRIWEEMEVKHTGVDSHSYILGIHAFVHGNGHNLRPKTLGAASFWAGLRQEIYTATMNQQPVKAPLVSSLVDGSRELGPADDEDWANRAVVHCVDVLNFCFGEEPPRQTWDGLYAWNERWTASLPPSYTPTLDKENRPGEAFPEIWYHDTWQVTGVQHHILATLFLVSFDPSFPRIGGRRREAAKRMDTQMMRAWDWEGVE</sequence>
<keyword evidence="1" id="KW-0539">Nucleus</keyword>
<accession>F0XHT6</accession>
<keyword evidence="4" id="KW-1185">Reference proteome</keyword>
<dbReference type="PANTHER" id="PTHR37534">
    <property type="entry name" value="TRANSCRIPTIONAL ACTIVATOR PROTEIN UGA3"/>
    <property type="match status" value="1"/>
</dbReference>
<organism evidence="4">
    <name type="scientific">Grosmannia clavigera (strain kw1407 / UAMH 11150)</name>
    <name type="common">Blue stain fungus</name>
    <name type="synonym">Graphiocladiella clavigera</name>
    <dbReference type="NCBI Taxonomy" id="655863"/>
    <lineage>
        <taxon>Eukaryota</taxon>
        <taxon>Fungi</taxon>
        <taxon>Dikarya</taxon>
        <taxon>Ascomycota</taxon>
        <taxon>Pezizomycotina</taxon>
        <taxon>Sordariomycetes</taxon>
        <taxon>Sordariomycetidae</taxon>
        <taxon>Ophiostomatales</taxon>
        <taxon>Ophiostomataceae</taxon>
        <taxon>Leptographium</taxon>
    </lineage>
</organism>
<protein>
    <submittedName>
        <fullName evidence="3">ARCA-like protein</fullName>
    </submittedName>
</protein>
<evidence type="ECO:0000313" key="3">
    <source>
        <dbReference type="EMBL" id="EFX03235.1"/>
    </source>
</evidence>
<evidence type="ECO:0000313" key="4">
    <source>
        <dbReference type="Proteomes" id="UP000007796"/>
    </source>
</evidence>
<dbReference type="GeneID" id="25976234"/>
<dbReference type="Proteomes" id="UP000007796">
    <property type="component" value="Unassembled WGS sequence"/>
</dbReference>
<feature type="region of interest" description="Disordered" evidence="2">
    <location>
        <begin position="1"/>
        <end position="22"/>
    </location>
</feature>
<dbReference type="eggNOG" id="ENOG502SI6P">
    <property type="taxonomic scope" value="Eukaryota"/>
</dbReference>
<dbReference type="OrthoDB" id="4525710at2759"/>
<dbReference type="STRING" id="655863.F0XHT6"/>
<reference evidence="3 4" key="1">
    <citation type="journal article" date="2011" name="Proc. Natl. Acad. Sci. U.S.A.">
        <title>Genome and transcriptome analyses of the mountain pine beetle-fungal symbiont Grosmannia clavigera, a lodgepole pine pathogen.</title>
        <authorList>
            <person name="DiGuistini S."/>
            <person name="Wang Y."/>
            <person name="Liao N.Y."/>
            <person name="Taylor G."/>
            <person name="Tanguay P."/>
            <person name="Feau N."/>
            <person name="Henrissat B."/>
            <person name="Chan S.K."/>
            <person name="Hesse-Orce U."/>
            <person name="Alamouti S.M."/>
            <person name="Tsui C.K.M."/>
            <person name="Docking R.T."/>
            <person name="Levasseur A."/>
            <person name="Haridas S."/>
            <person name="Robertson G."/>
            <person name="Birol I."/>
            <person name="Holt R.A."/>
            <person name="Marra M.A."/>
            <person name="Hamelin R.C."/>
            <person name="Hirst M."/>
            <person name="Jones S.J.M."/>
            <person name="Bohlmann J."/>
            <person name="Breuil C."/>
        </authorList>
    </citation>
    <scope>NUCLEOTIDE SEQUENCE [LARGE SCALE GENOMIC DNA]</scope>
    <source>
        <strain evidence="4">kw1407 / UAMH 11150</strain>
    </source>
</reference>
<dbReference type="GO" id="GO:0000976">
    <property type="term" value="F:transcription cis-regulatory region binding"/>
    <property type="evidence" value="ECO:0007669"/>
    <property type="project" value="TreeGrafter"/>
</dbReference>
<feature type="compositionally biased region" description="Polar residues" evidence="2">
    <location>
        <begin position="101"/>
        <end position="122"/>
    </location>
</feature>
<feature type="region of interest" description="Disordered" evidence="2">
    <location>
        <begin position="52"/>
        <end position="123"/>
    </location>
</feature>
<dbReference type="EMBL" id="GL629769">
    <property type="protein sequence ID" value="EFX03235.1"/>
    <property type="molecule type" value="Genomic_DNA"/>
</dbReference>
<name>F0XHT6_GROCL</name>
<evidence type="ECO:0000256" key="2">
    <source>
        <dbReference type="SAM" id="MobiDB-lite"/>
    </source>
</evidence>
<evidence type="ECO:0000256" key="1">
    <source>
        <dbReference type="ARBA" id="ARBA00023242"/>
    </source>
</evidence>
<feature type="compositionally biased region" description="Acidic residues" evidence="2">
    <location>
        <begin position="54"/>
        <end position="65"/>
    </location>
</feature>
<gene>
    <name evidence="3" type="ORF">CMQ_3164</name>
</gene>
<dbReference type="GO" id="GO:0005634">
    <property type="term" value="C:nucleus"/>
    <property type="evidence" value="ECO:0007669"/>
    <property type="project" value="TreeGrafter"/>
</dbReference>
<proteinExistence type="predicted"/>
<dbReference type="InParanoid" id="F0XHT6"/>
<dbReference type="HOGENOM" id="CLU_008719_1_3_1"/>
<dbReference type="GO" id="GO:0045944">
    <property type="term" value="P:positive regulation of transcription by RNA polymerase II"/>
    <property type="evidence" value="ECO:0007669"/>
    <property type="project" value="TreeGrafter"/>
</dbReference>
<feature type="compositionally biased region" description="Low complexity" evidence="2">
    <location>
        <begin position="85"/>
        <end position="99"/>
    </location>
</feature>
<dbReference type="GO" id="GO:0003700">
    <property type="term" value="F:DNA-binding transcription factor activity"/>
    <property type="evidence" value="ECO:0007669"/>
    <property type="project" value="TreeGrafter"/>
</dbReference>